<dbReference type="InterPro" id="IPR000276">
    <property type="entry name" value="GPCR_Rhodpsn"/>
</dbReference>
<evidence type="ECO:0000256" key="7">
    <source>
        <dbReference type="ARBA" id="ARBA00023040"/>
    </source>
</evidence>
<dbReference type="PROSITE" id="PS50262">
    <property type="entry name" value="G_PROTEIN_RECEP_F1_2"/>
    <property type="match status" value="1"/>
</dbReference>
<dbReference type="AlphaFoldDB" id="A0A6P7WWP2"/>
<dbReference type="GO" id="GO:0004984">
    <property type="term" value="F:olfactory receptor activity"/>
    <property type="evidence" value="ECO:0007669"/>
    <property type="project" value="InterPro"/>
</dbReference>
<gene>
    <name evidence="15" type="primary">LOC115457392</name>
</gene>
<dbReference type="SUPFAM" id="SSF81321">
    <property type="entry name" value="Family A G protein-coupled receptor-like"/>
    <property type="match status" value="1"/>
</dbReference>
<evidence type="ECO:0000313" key="14">
    <source>
        <dbReference type="Proteomes" id="UP000515156"/>
    </source>
</evidence>
<dbReference type="OrthoDB" id="9897833at2759"/>
<feature type="transmembrane region" description="Helical" evidence="12">
    <location>
        <begin position="276"/>
        <end position="295"/>
    </location>
</feature>
<keyword evidence="10 11" id="KW-0807">Transducer</keyword>
<organism evidence="14 15">
    <name type="scientific">Microcaecilia unicolor</name>
    <dbReference type="NCBI Taxonomy" id="1415580"/>
    <lineage>
        <taxon>Eukaryota</taxon>
        <taxon>Metazoa</taxon>
        <taxon>Chordata</taxon>
        <taxon>Craniata</taxon>
        <taxon>Vertebrata</taxon>
        <taxon>Euteleostomi</taxon>
        <taxon>Amphibia</taxon>
        <taxon>Gymnophiona</taxon>
        <taxon>Siphonopidae</taxon>
        <taxon>Microcaecilia</taxon>
    </lineage>
</organism>
<dbReference type="InterPro" id="IPR017452">
    <property type="entry name" value="GPCR_Rhodpsn_7TM"/>
</dbReference>
<dbReference type="KEGG" id="muo:115457392"/>
<keyword evidence="5 12" id="KW-0552">Olfaction</keyword>
<evidence type="ECO:0000256" key="10">
    <source>
        <dbReference type="ARBA" id="ARBA00023224"/>
    </source>
</evidence>
<dbReference type="FunFam" id="1.20.1070.10:FF:000015">
    <property type="entry name" value="Olfactory receptor"/>
    <property type="match status" value="1"/>
</dbReference>
<keyword evidence="12" id="KW-0716">Sensory transduction</keyword>
<dbReference type="PROSITE" id="PS00237">
    <property type="entry name" value="G_PROTEIN_RECEP_F1_1"/>
    <property type="match status" value="1"/>
</dbReference>
<feature type="transmembrane region" description="Helical" evidence="12">
    <location>
        <begin position="63"/>
        <end position="82"/>
    </location>
</feature>
<evidence type="ECO:0000256" key="2">
    <source>
        <dbReference type="ARBA" id="ARBA00010663"/>
    </source>
</evidence>
<dbReference type="CDD" id="cd13954">
    <property type="entry name" value="7tmA_OR"/>
    <property type="match status" value="1"/>
</dbReference>
<comment type="subcellular location">
    <subcellularLocation>
        <location evidence="1 12">Cell membrane</location>
        <topology evidence="1 12">Multi-pass membrane protein</topology>
    </subcellularLocation>
</comment>
<evidence type="ECO:0000256" key="6">
    <source>
        <dbReference type="ARBA" id="ARBA00022989"/>
    </source>
</evidence>
<dbReference type="InParanoid" id="A0A6P7WWP2"/>
<evidence type="ECO:0000256" key="1">
    <source>
        <dbReference type="ARBA" id="ARBA00004651"/>
    </source>
</evidence>
<reference evidence="15" key="1">
    <citation type="submission" date="2025-08" db="UniProtKB">
        <authorList>
            <consortium name="RefSeq"/>
        </authorList>
    </citation>
    <scope>IDENTIFICATION</scope>
</reference>
<keyword evidence="7 11" id="KW-0297">G-protein coupled receptor</keyword>
<dbReference type="GeneID" id="115457392"/>
<keyword evidence="6 12" id="KW-1133">Transmembrane helix</keyword>
<dbReference type="PRINTS" id="PR00237">
    <property type="entry name" value="GPCRRHODOPSN"/>
</dbReference>
<feature type="transmembrane region" description="Helical" evidence="12">
    <location>
        <begin position="28"/>
        <end position="51"/>
    </location>
</feature>
<dbReference type="Pfam" id="PF13853">
    <property type="entry name" value="7tm_4"/>
    <property type="match status" value="1"/>
</dbReference>
<feature type="domain" description="G-protein coupled receptors family 1 profile" evidence="13">
    <location>
        <begin position="44"/>
        <end position="293"/>
    </location>
</feature>
<keyword evidence="3 12" id="KW-1003">Cell membrane</keyword>
<sequence length="314" mass="35555">MEGLQSRNQTKVVDFLILGFSDLPRLQMLIFVVFLFIYLVTLTGNIVILTLTCMDSRLHKPMYFFLCNLAILDISYTSDTLPKMLVITLTENKVISFQACMTQLYLIMSFTGVEFYLLTAMAYDRYVAICNPLRYSVLMNKRVCALLATSSWIAGFLDSIPHIVLTAQASFCGNNELNHFFCDLQTLLKLSCSDVSIVQVFMTSLNLCLVMGCFLLTLTSYVYIISAILKINSKEGRRKAFSTCSSHFTVVVIYYVTVLSVYMRPVNMNTMPGEKLFGALYNAVIPMLNPIIYSLRNKDVKDALRKCAGRRIVD</sequence>
<name>A0A6P7WWP2_9AMPH</name>
<feature type="transmembrane region" description="Helical" evidence="12">
    <location>
        <begin position="143"/>
        <end position="165"/>
    </location>
</feature>
<feature type="transmembrane region" description="Helical" evidence="12">
    <location>
        <begin position="204"/>
        <end position="229"/>
    </location>
</feature>
<dbReference type="FunFam" id="1.10.1220.70:FF:000001">
    <property type="entry name" value="Olfactory receptor"/>
    <property type="match status" value="1"/>
</dbReference>
<dbReference type="InterPro" id="IPR000725">
    <property type="entry name" value="Olfact_rcpt"/>
</dbReference>
<evidence type="ECO:0000256" key="11">
    <source>
        <dbReference type="RuleBase" id="RU000688"/>
    </source>
</evidence>
<feature type="transmembrane region" description="Helical" evidence="12">
    <location>
        <begin position="102"/>
        <end position="123"/>
    </location>
</feature>
<evidence type="ECO:0000256" key="8">
    <source>
        <dbReference type="ARBA" id="ARBA00023136"/>
    </source>
</evidence>
<dbReference type="PANTHER" id="PTHR26452">
    <property type="entry name" value="OLFACTORY RECEPTOR"/>
    <property type="match status" value="1"/>
</dbReference>
<keyword evidence="8 12" id="KW-0472">Membrane</keyword>
<protein>
    <recommendedName>
        <fullName evidence="12">Olfactory receptor</fullName>
    </recommendedName>
</protein>
<evidence type="ECO:0000313" key="15">
    <source>
        <dbReference type="RefSeq" id="XP_030042670.1"/>
    </source>
</evidence>
<evidence type="ECO:0000259" key="13">
    <source>
        <dbReference type="PROSITE" id="PS50262"/>
    </source>
</evidence>
<dbReference type="GO" id="GO:0004930">
    <property type="term" value="F:G protein-coupled receptor activity"/>
    <property type="evidence" value="ECO:0007669"/>
    <property type="project" value="UniProtKB-KW"/>
</dbReference>
<keyword evidence="4 11" id="KW-0812">Transmembrane</keyword>
<dbReference type="InterPro" id="IPR050516">
    <property type="entry name" value="Olfactory_GPCR"/>
</dbReference>
<evidence type="ECO:0000256" key="3">
    <source>
        <dbReference type="ARBA" id="ARBA00022475"/>
    </source>
</evidence>
<proteinExistence type="inferred from homology"/>
<evidence type="ECO:0000256" key="5">
    <source>
        <dbReference type="ARBA" id="ARBA00022725"/>
    </source>
</evidence>
<dbReference type="Gene3D" id="1.20.1070.10">
    <property type="entry name" value="Rhodopsin 7-helix transmembrane proteins"/>
    <property type="match status" value="1"/>
</dbReference>
<keyword evidence="9 11" id="KW-0675">Receptor</keyword>
<evidence type="ECO:0000256" key="12">
    <source>
        <dbReference type="RuleBase" id="RU363047"/>
    </source>
</evidence>
<keyword evidence="14" id="KW-1185">Reference proteome</keyword>
<dbReference type="GO" id="GO:0005886">
    <property type="term" value="C:plasma membrane"/>
    <property type="evidence" value="ECO:0007669"/>
    <property type="project" value="UniProtKB-SubCell"/>
</dbReference>
<accession>A0A6P7WWP2</accession>
<dbReference type="RefSeq" id="XP_030042670.1">
    <property type="nucleotide sequence ID" value="XM_030186810.1"/>
</dbReference>
<comment type="similarity">
    <text evidence="2 11">Belongs to the G-protein coupled receptor 1 family.</text>
</comment>
<dbReference type="PRINTS" id="PR00245">
    <property type="entry name" value="OLFACTORYR"/>
</dbReference>
<feature type="transmembrane region" description="Helical" evidence="12">
    <location>
        <begin position="241"/>
        <end position="264"/>
    </location>
</feature>
<dbReference type="Proteomes" id="UP000515156">
    <property type="component" value="Chromosome 14"/>
</dbReference>
<evidence type="ECO:0000256" key="9">
    <source>
        <dbReference type="ARBA" id="ARBA00023170"/>
    </source>
</evidence>
<evidence type="ECO:0000256" key="4">
    <source>
        <dbReference type="ARBA" id="ARBA00022692"/>
    </source>
</evidence>